<reference evidence="2" key="1">
    <citation type="submission" date="2019-08" db="EMBL/GenBank/DDBJ databases">
        <title>The genome of the North American firefly Photinus pyralis.</title>
        <authorList>
            <consortium name="Photinus pyralis genome working group"/>
            <person name="Fallon T.R."/>
            <person name="Sander Lower S.E."/>
            <person name="Weng J.-K."/>
        </authorList>
    </citation>
    <scope>NUCLEOTIDE SEQUENCE</scope>
    <source>
        <strain evidence="2">TRF0915ILg1</strain>
        <tissue evidence="2">Whole body</tissue>
    </source>
</reference>
<dbReference type="EMBL" id="VTPC01001430">
    <property type="protein sequence ID" value="KAF2901985.1"/>
    <property type="molecule type" value="Genomic_DNA"/>
</dbReference>
<dbReference type="PANTHER" id="PTHR46601:SF1">
    <property type="entry name" value="ADF-H DOMAIN-CONTAINING PROTEIN"/>
    <property type="match status" value="1"/>
</dbReference>
<proteinExistence type="predicted"/>
<feature type="compositionally biased region" description="Basic residues" evidence="1">
    <location>
        <begin position="27"/>
        <end position="41"/>
    </location>
</feature>
<dbReference type="OrthoDB" id="6759337at2759"/>
<protein>
    <submittedName>
        <fullName evidence="2">Uncharacterized protein</fullName>
    </submittedName>
</protein>
<evidence type="ECO:0000256" key="1">
    <source>
        <dbReference type="SAM" id="MobiDB-lite"/>
    </source>
</evidence>
<dbReference type="Proteomes" id="UP000801492">
    <property type="component" value="Unassembled WGS sequence"/>
</dbReference>
<feature type="region of interest" description="Disordered" evidence="1">
    <location>
        <begin position="1"/>
        <end position="47"/>
    </location>
</feature>
<dbReference type="AlphaFoldDB" id="A0A8K0D9E1"/>
<evidence type="ECO:0000313" key="3">
    <source>
        <dbReference type="Proteomes" id="UP000801492"/>
    </source>
</evidence>
<keyword evidence="3" id="KW-1185">Reference proteome</keyword>
<accession>A0A8K0D9E1</accession>
<evidence type="ECO:0000313" key="2">
    <source>
        <dbReference type="EMBL" id="KAF2901985.1"/>
    </source>
</evidence>
<name>A0A8K0D9E1_IGNLU</name>
<comment type="caution">
    <text evidence="2">The sequence shown here is derived from an EMBL/GenBank/DDBJ whole genome shotgun (WGS) entry which is preliminary data.</text>
</comment>
<sequence length="250" mass="29172">MRENTPTSDAEHITPVPSPAVSTVSSQRRKRQAKKQRKQLNNKKNEKIAILQKKLEKYRKRLARLESKNKKNINDTPNTKMQKMLDEPDGRKEVMKKAIDKQVFSKVVHPYQLISQLHKDLKMFFVHQRNIVHQFTAMKEFKENLQEDDVLIHMDFSENYCTKYSEEIQAFHFGGSRTQLSLHMVVVYLKNSTRSYCTVSKNISHSHPAIFIHLQPVFKALPSGIKHAHFLSDGPLTQYRNNLHNGIKII</sequence>
<organism evidence="2 3">
    <name type="scientific">Ignelater luminosus</name>
    <name type="common">Cucubano</name>
    <name type="synonym">Pyrophorus luminosus</name>
    <dbReference type="NCBI Taxonomy" id="2038154"/>
    <lineage>
        <taxon>Eukaryota</taxon>
        <taxon>Metazoa</taxon>
        <taxon>Ecdysozoa</taxon>
        <taxon>Arthropoda</taxon>
        <taxon>Hexapoda</taxon>
        <taxon>Insecta</taxon>
        <taxon>Pterygota</taxon>
        <taxon>Neoptera</taxon>
        <taxon>Endopterygota</taxon>
        <taxon>Coleoptera</taxon>
        <taxon>Polyphaga</taxon>
        <taxon>Elateriformia</taxon>
        <taxon>Elateroidea</taxon>
        <taxon>Elateridae</taxon>
        <taxon>Agrypninae</taxon>
        <taxon>Pyrophorini</taxon>
        <taxon>Ignelater</taxon>
    </lineage>
</organism>
<dbReference type="PANTHER" id="PTHR46601">
    <property type="entry name" value="ULP_PROTEASE DOMAIN-CONTAINING PROTEIN"/>
    <property type="match status" value="1"/>
</dbReference>
<gene>
    <name evidence="2" type="ORF">ILUMI_04195</name>
</gene>